<reference evidence="2" key="1">
    <citation type="submission" date="2021-02" db="EMBL/GenBank/DDBJ databases">
        <authorList>
            <person name="Dougan E. K."/>
            <person name="Rhodes N."/>
            <person name="Thang M."/>
            <person name="Chan C."/>
        </authorList>
    </citation>
    <scope>NUCLEOTIDE SEQUENCE</scope>
</reference>
<dbReference type="AlphaFoldDB" id="A0A813E910"/>
<name>A0A813E910_POLGL</name>
<dbReference type="EMBL" id="CAJNNV010007622">
    <property type="protein sequence ID" value="CAE8595139.1"/>
    <property type="molecule type" value="Genomic_DNA"/>
</dbReference>
<dbReference type="Proteomes" id="UP000654075">
    <property type="component" value="Unassembled WGS sequence"/>
</dbReference>
<organism evidence="2 3">
    <name type="scientific">Polarella glacialis</name>
    <name type="common">Dinoflagellate</name>
    <dbReference type="NCBI Taxonomy" id="89957"/>
    <lineage>
        <taxon>Eukaryota</taxon>
        <taxon>Sar</taxon>
        <taxon>Alveolata</taxon>
        <taxon>Dinophyceae</taxon>
        <taxon>Suessiales</taxon>
        <taxon>Suessiaceae</taxon>
        <taxon>Polarella</taxon>
    </lineage>
</organism>
<feature type="compositionally biased region" description="Basic and acidic residues" evidence="1">
    <location>
        <begin position="54"/>
        <end position="65"/>
    </location>
</feature>
<proteinExistence type="predicted"/>
<feature type="region of interest" description="Disordered" evidence="1">
    <location>
        <begin position="32"/>
        <end position="65"/>
    </location>
</feature>
<comment type="caution">
    <text evidence="2">The sequence shown here is derived from an EMBL/GenBank/DDBJ whole genome shotgun (WGS) entry which is preliminary data.</text>
</comment>
<accession>A0A813E910</accession>
<protein>
    <submittedName>
        <fullName evidence="2">Uncharacterized protein</fullName>
    </submittedName>
</protein>
<evidence type="ECO:0000313" key="2">
    <source>
        <dbReference type="EMBL" id="CAE8595139.1"/>
    </source>
</evidence>
<evidence type="ECO:0000313" key="3">
    <source>
        <dbReference type="Proteomes" id="UP000654075"/>
    </source>
</evidence>
<keyword evidence="3" id="KW-1185">Reference proteome</keyword>
<gene>
    <name evidence="2" type="ORF">PGLA1383_LOCUS13655</name>
</gene>
<evidence type="ECO:0000256" key="1">
    <source>
        <dbReference type="SAM" id="MobiDB-lite"/>
    </source>
</evidence>
<sequence>MQKDESKATNDFKMLFNQLKTQIDTAVKQIAGTKTKMSASQQDENEAGDSLNAARKERTEDDKYLDDMKIMCSQKEDDYAHNTKLRQQYSRRLTRQLRS</sequence>